<dbReference type="EMBL" id="LT670817">
    <property type="protein sequence ID" value="SHH15006.1"/>
    <property type="molecule type" value="Genomic_DNA"/>
</dbReference>
<feature type="transmembrane region" description="Helical" evidence="1">
    <location>
        <begin position="6"/>
        <end position="29"/>
    </location>
</feature>
<keyword evidence="1" id="KW-0812">Transmembrane</keyword>
<accession>A0A1M5QM39</accession>
<organism evidence="2 3">
    <name type="scientific">Bradyrhizobium erythrophlei</name>
    <dbReference type="NCBI Taxonomy" id="1437360"/>
    <lineage>
        <taxon>Bacteria</taxon>
        <taxon>Pseudomonadati</taxon>
        <taxon>Pseudomonadota</taxon>
        <taxon>Alphaproteobacteria</taxon>
        <taxon>Hyphomicrobiales</taxon>
        <taxon>Nitrobacteraceae</taxon>
        <taxon>Bradyrhizobium</taxon>
    </lineage>
</organism>
<sequence length="33" mass="3721">MRKYSILMTVVLALTGSFAGLLTLHWYALPPKK</sequence>
<evidence type="ECO:0000313" key="2">
    <source>
        <dbReference type="EMBL" id="SHH15006.1"/>
    </source>
</evidence>
<reference evidence="2 3" key="1">
    <citation type="submission" date="2016-11" db="EMBL/GenBank/DDBJ databases">
        <authorList>
            <person name="Jaros S."/>
            <person name="Januszkiewicz K."/>
            <person name="Wedrychowicz H."/>
        </authorList>
    </citation>
    <scope>NUCLEOTIDE SEQUENCE [LARGE SCALE GENOMIC DNA]</scope>
    <source>
        <strain evidence="2 3">GAS138</strain>
    </source>
</reference>
<keyword evidence="1" id="KW-0472">Membrane</keyword>
<evidence type="ECO:0000256" key="1">
    <source>
        <dbReference type="SAM" id="Phobius"/>
    </source>
</evidence>
<keyword evidence="1" id="KW-1133">Transmembrane helix</keyword>
<gene>
    <name evidence="2" type="ORF">SAMN05443248_3872</name>
</gene>
<dbReference type="AlphaFoldDB" id="A0A1M5QM39"/>
<evidence type="ECO:0000313" key="3">
    <source>
        <dbReference type="Proteomes" id="UP000189796"/>
    </source>
</evidence>
<protein>
    <submittedName>
        <fullName evidence="2">Uncharacterized protein</fullName>
    </submittedName>
</protein>
<dbReference type="Proteomes" id="UP000189796">
    <property type="component" value="Chromosome I"/>
</dbReference>
<proteinExistence type="predicted"/>
<name>A0A1M5QM39_9BRAD</name>